<dbReference type="AlphaFoldDB" id="A0A4R6TAG7"/>
<evidence type="ECO:0000313" key="1">
    <source>
        <dbReference type="EMBL" id="TDQ18615.1"/>
    </source>
</evidence>
<protein>
    <submittedName>
        <fullName evidence="1">Uncharacterized protein</fullName>
    </submittedName>
</protein>
<dbReference type="RefSeq" id="WP_133552188.1">
    <property type="nucleotide sequence ID" value="NZ_SNYF01000005.1"/>
</dbReference>
<evidence type="ECO:0000313" key="2">
    <source>
        <dbReference type="Proteomes" id="UP000294535"/>
    </source>
</evidence>
<sequence length="89" mass="10789">MEENNENPEKFFTIPLLRHLKNQLPKHYYKQFKGEWGIRHKKEPAPSRQLVYAVLNGNCDNDKIIEILIWVVEKRMELKKRLQLATDWQ</sequence>
<reference evidence="1 2" key="1">
    <citation type="submission" date="2019-03" db="EMBL/GenBank/DDBJ databases">
        <title>Genomic Encyclopedia of Type Strains, Phase III (KMG-III): the genomes of soil and plant-associated and newly described type strains.</title>
        <authorList>
            <person name="Whitman W."/>
        </authorList>
    </citation>
    <scope>NUCLEOTIDE SEQUENCE [LARGE SCALE GENOMIC DNA]</scope>
    <source>
        <strain evidence="1 2">CECT 8446</strain>
    </source>
</reference>
<proteinExistence type="predicted"/>
<dbReference type="EMBL" id="SNYF01000005">
    <property type="protein sequence ID" value="TDQ18615.1"/>
    <property type="molecule type" value="Genomic_DNA"/>
</dbReference>
<organism evidence="1 2">
    <name type="scientific">Algoriphagus boseongensis</name>
    <dbReference type="NCBI Taxonomy" id="1442587"/>
    <lineage>
        <taxon>Bacteria</taxon>
        <taxon>Pseudomonadati</taxon>
        <taxon>Bacteroidota</taxon>
        <taxon>Cytophagia</taxon>
        <taxon>Cytophagales</taxon>
        <taxon>Cyclobacteriaceae</taxon>
        <taxon>Algoriphagus</taxon>
    </lineage>
</organism>
<accession>A0A4R6TAG7</accession>
<keyword evidence="2" id="KW-1185">Reference proteome</keyword>
<gene>
    <name evidence="1" type="ORF">DFQ04_0420</name>
</gene>
<dbReference type="Proteomes" id="UP000294535">
    <property type="component" value="Unassembled WGS sequence"/>
</dbReference>
<name>A0A4R6TAG7_9BACT</name>
<comment type="caution">
    <text evidence="1">The sequence shown here is derived from an EMBL/GenBank/DDBJ whole genome shotgun (WGS) entry which is preliminary data.</text>
</comment>